<gene>
    <name evidence="2" type="ORF">HPO_07018</name>
</gene>
<feature type="transmembrane region" description="Helical" evidence="1">
    <location>
        <begin position="154"/>
        <end position="173"/>
    </location>
</feature>
<dbReference type="OrthoDB" id="8456481at2"/>
<keyword evidence="3" id="KW-1185">Reference proteome</keyword>
<evidence type="ECO:0000313" key="2">
    <source>
        <dbReference type="EMBL" id="KCZ99301.1"/>
    </source>
</evidence>
<evidence type="ECO:0000256" key="1">
    <source>
        <dbReference type="SAM" id="Phobius"/>
    </source>
</evidence>
<feature type="transmembrane region" description="Helical" evidence="1">
    <location>
        <begin position="121"/>
        <end position="142"/>
    </location>
</feature>
<accession>A0A062VID0</accession>
<name>A0A062VID0_9PROT</name>
<evidence type="ECO:0000313" key="3">
    <source>
        <dbReference type="Proteomes" id="UP000027100"/>
    </source>
</evidence>
<dbReference type="Proteomes" id="UP000027100">
    <property type="component" value="Unassembled WGS sequence"/>
</dbReference>
<protein>
    <submittedName>
        <fullName evidence="2">Uncharacterized protein</fullName>
    </submittedName>
</protein>
<dbReference type="RefSeq" id="WP_035596194.1">
    <property type="nucleotide sequence ID" value="NZ_ARYM01000006.1"/>
</dbReference>
<proteinExistence type="predicted"/>
<dbReference type="PATRIC" id="fig|1280954.3.peg.1423"/>
<sequence>MENKEFRQRISAFEKGEILWRAYPDRLEKHGADGALQLTIPYDRVRRVRIAWASSRAQPGRLLMELTGERCRVTISNMHYAGFANFEDRAETFYPMMWQVALGVRRSNPGAEFRAGERAEIYWPLLSFAFGALVMLAGVLLALPIGAGNIPASVFIKGGFVLIALPLLLGWAWKARPRKFNPDTDLEEMIAIR</sequence>
<keyword evidence="1" id="KW-0812">Transmembrane</keyword>
<reference evidence="2 3" key="1">
    <citation type="journal article" date="2014" name="Antonie Van Leeuwenhoek">
        <title>Hyphomonas beringensis sp. nov. and Hyphomonas chukchiensis sp. nov., isolated from surface seawater of the Bering Sea and Chukchi Sea.</title>
        <authorList>
            <person name="Li C."/>
            <person name="Lai Q."/>
            <person name="Li G."/>
            <person name="Dong C."/>
            <person name="Wang J."/>
            <person name="Liao Y."/>
            <person name="Shao Z."/>
        </authorList>
    </citation>
    <scope>NUCLEOTIDE SEQUENCE [LARGE SCALE GENOMIC DNA]</scope>
    <source>
        <strain evidence="2 3">PS728</strain>
    </source>
</reference>
<dbReference type="AlphaFoldDB" id="A0A062VID0"/>
<comment type="caution">
    <text evidence="2">The sequence shown here is derived from an EMBL/GenBank/DDBJ whole genome shotgun (WGS) entry which is preliminary data.</text>
</comment>
<dbReference type="STRING" id="1280954.HPO_07018"/>
<dbReference type="EMBL" id="ARYM01000006">
    <property type="protein sequence ID" value="KCZ99301.1"/>
    <property type="molecule type" value="Genomic_DNA"/>
</dbReference>
<keyword evidence="1" id="KW-0472">Membrane</keyword>
<organism evidence="2 3">
    <name type="scientific">Hyphomonas polymorpha PS728</name>
    <dbReference type="NCBI Taxonomy" id="1280954"/>
    <lineage>
        <taxon>Bacteria</taxon>
        <taxon>Pseudomonadati</taxon>
        <taxon>Pseudomonadota</taxon>
        <taxon>Alphaproteobacteria</taxon>
        <taxon>Hyphomonadales</taxon>
        <taxon>Hyphomonadaceae</taxon>
        <taxon>Hyphomonas</taxon>
    </lineage>
</organism>
<keyword evidence="1" id="KW-1133">Transmembrane helix</keyword>